<reference evidence="2 3" key="1">
    <citation type="submission" date="2021-07" db="EMBL/GenBank/DDBJ databases">
        <title>Actinomadura sp. PM05-2 isolated from lichen.</title>
        <authorList>
            <person name="Somphong A."/>
            <person name="Phongsopitanun W."/>
            <person name="Tanasupawat S."/>
            <person name="Peongsungnone V."/>
        </authorList>
    </citation>
    <scope>NUCLEOTIDE SEQUENCE [LARGE SCALE GENOMIC DNA]</scope>
    <source>
        <strain evidence="2 3">PM05-2</strain>
    </source>
</reference>
<keyword evidence="1" id="KW-0472">Membrane</keyword>
<protein>
    <submittedName>
        <fullName evidence="2">DUF4239 domain-containing protein</fullName>
    </submittedName>
</protein>
<name>A0ABS7FVZ6_9ACTN</name>
<keyword evidence="1" id="KW-1133">Transmembrane helix</keyword>
<keyword evidence="1" id="KW-0812">Transmembrane</keyword>
<gene>
    <name evidence="2" type="ORF">K1Y72_15270</name>
</gene>
<feature type="transmembrane region" description="Helical" evidence="1">
    <location>
        <begin position="38"/>
        <end position="59"/>
    </location>
</feature>
<evidence type="ECO:0000256" key="1">
    <source>
        <dbReference type="SAM" id="Phobius"/>
    </source>
</evidence>
<accession>A0ABS7FVZ6</accession>
<dbReference type="RefSeq" id="WP_220166990.1">
    <property type="nucleotide sequence ID" value="NZ_JAIBOA010000009.1"/>
</dbReference>
<feature type="transmembrane region" description="Helical" evidence="1">
    <location>
        <begin position="204"/>
        <end position="225"/>
    </location>
</feature>
<comment type="caution">
    <text evidence="2">The sequence shown here is derived from an EMBL/GenBank/DDBJ whole genome shotgun (WGS) entry which is preliminary data.</text>
</comment>
<dbReference type="EMBL" id="JAIBOA010000009">
    <property type="protein sequence ID" value="MBW8483747.1"/>
    <property type="molecule type" value="Genomic_DNA"/>
</dbReference>
<keyword evidence="3" id="KW-1185">Reference proteome</keyword>
<proteinExistence type="predicted"/>
<feature type="transmembrane region" description="Helical" evidence="1">
    <location>
        <begin position="175"/>
        <end position="198"/>
    </location>
</feature>
<organism evidence="2 3">
    <name type="scientific">Actinomadura parmotrematis</name>
    <dbReference type="NCBI Taxonomy" id="2864039"/>
    <lineage>
        <taxon>Bacteria</taxon>
        <taxon>Bacillati</taxon>
        <taxon>Actinomycetota</taxon>
        <taxon>Actinomycetes</taxon>
        <taxon>Streptosporangiales</taxon>
        <taxon>Thermomonosporaceae</taxon>
        <taxon>Actinomadura</taxon>
    </lineage>
</organism>
<dbReference type="Pfam" id="PF14023">
    <property type="entry name" value="Bestrophin-like"/>
    <property type="match status" value="1"/>
</dbReference>
<evidence type="ECO:0000313" key="3">
    <source>
        <dbReference type="Proteomes" id="UP000774570"/>
    </source>
</evidence>
<evidence type="ECO:0000313" key="2">
    <source>
        <dbReference type="EMBL" id="MBW8483747.1"/>
    </source>
</evidence>
<dbReference type="InterPro" id="IPR025333">
    <property type="entry name" value="DUF4239"/>
</dbReference>
<dbReference type="Proteomes" id="UP000774570">
    <property type="component" value="Unassembled WGS sequence"/>
</dbReference>
<sequence>MLVQTILAAVAAVAMVALVAIAFRKYGRTDDEPDGAANAHAGAMLSALFLLVFAIALIVPWTAADDERRNTGAEAQALVELYWDTASLPAAARAGVRADVRGYLDFVVDREFPALSGGSEELDQQGWRRLDALRTRLGGLTLSGDRANDARDDALERLREAYAARRQRAVAAGPILPHGVLAFTAITGVIMIFFPFLAGARPRGMALVTLGLTAALLGVAIYICFALNHAFTGPLAVKPDAFAAALKELARIP</sequence>